<dbReference type="OrthoDB" id="9805628at2"/>
<evidence type="ECO:0000313" key="16">
    <source>
        <dbReference type="Proteomes" id="UP000253529"/>
    </source>
</evidence>
<evidence type="ECO:0000256" key="6">
    <source>
        <dbReference type="ARBA" id="ARBA00009320"/>
    </source>
</evidence>
<dbReference type="EC" id="2.6.1.42" evidence="7"/>
<dbReference type="Pfam" id="PF01063">
    <property type="entry name" value="Aminotran_4"/>
    <property type="match status" value="1"/>
</dbReference>
<comment type="similarity">
    <text evidence="6">Belongs to the class-IV pyridoxal-phosphate-dependent aminotransferase family.</text>
</comment>
<dbReference type="PANTHER" id="PTHR42743:SF11">
    <property type="entry name" value="AMINODEOXYCHORISMATE LYASE"/>
    <property type="match status" value="1"/>
</dbReference>
<evidence type="ECO:0000256" key="7">
    <source>
        <dbReference type="ARBA" id="ARBA00013053"/>
    </source>
</evidence>
<comment type="catalytic activity">
    <reaction evidence="13">
        <text>L-leucine + 2-oxoglutarate = 4-methyl-2-oxopentanoate + L-glutamate</text>
        <dbReference type="Rhea" id="RHEA:18321"/>
        <dbReference type="ChEBI" id="CHEBI:16810"/>
        <dbReference type="ChEBI" id="CHEBI:17865"/>
        <dbReference type="ChEBI" id="CHEBI:29985"/>
        <dbReference type="ChEBI" id="CHEBI:57427"/>
        <dbReference type="EC" id="2.6.1.42"/>
    </reaction>
</comment>
<dbReference type="PANTHER" id="PTHR42743">
    <property type="entry name" value="AMINO-ACID AMINOTRANSFERASE"/>
    <property type="match status" value="1"/>
</dbReference>
<organism evidence="15 16">
    <name type="scientific">Roseiarcus fermentans</name>
    <dbReference type="NCBI Taxonomy" id="1473586"/>
    <lineage>
        <taxon>Bacteria</taxon>
        <taxon>Pseudomonadati</taxon>
        <taxon>Pseudomonadota</taxon>
        <taxon>Alphaproteobacteria</taxon>
        <taxon>Hyphomicrobiales</taxon>
        <taxon>Roseiarcaceae</taxon>
        <taxon>Roseiarcus</taxon>
    </lineage>
</organism>
<evidence type="ECO:0000256" key="13">
    <source>
        <dbReference type="ARBA" id="ARBA00049229"/>
    </source>
</evidence>
<evidence type="ECO:0000256" key="8">
    <source>
        <dbReference type="ARBA" id="ARBA00014472"/>
    </source>
</evidence>
<dbReference type="Gene3D" id="3.20.10.10">
    <property type="entry name" value="D-amino Acid Aminotransferase, subunit A, domain 2"/>
    <property type="match status" value="1"/>
</dbReference>
<evidence type="ECO:0000256" key="14">
    <source>
        <dbReference type="SAM" id="MobiDB-lite"/>
    </source>
</evidence>
<dbReference type="GO" id="GO:0008652">
    <property type="term" value="P:amino acid biosynthetic process"/>
    <property type="evidence" value="ECO:0007669"/>
    <property type="project" value="UniProtKB-ARBA"/>
</dbReference>
<proteinExistence type="inferred from homology"/>
<accession>A0A366F3I3</accession>
<evidence type="ECO:0000256" key="12">
    <source>
        <dbReference type="ARBA" id="ARBA00048798"/>
    </source>
</evidence>
<evidence type="ECO:0000256" key="4">
    <source>
        <dbReference type="ARBA" id="ARBA00004931"/>
    </source>
</evidence>
<dbReference type="EMBL" id="QNRK01000022">
    <property type="protein sequence ID" value="RBP09211.1"/>
    <property type="molecule type" value="Genomic_DNA"/>
</dbReference>
<dbReference type="AlphaFoldDB" id="A0A366F3I3"/>
<sequence length="324" mass="34887">MPVTTAPPDPAPSAGTQDYVGDPRNDSVLISVNGALVPRAQATVSVFDSGFVLGDGVWEGLRLADGRLVFLDRHLDRLWDGAKMLRIDIGLDRDALKGRLFDVVDANRMTDGVHIRLMVTRGVKRSPYQDPRLTVGAATIVIIPEWKRPRPEIFSRGVRLFTVHIRRTGPAEQDQKLNSHSKLNCVLACIQAMEAGADEALMLDDRGFVATCNSTHFFIVRKGEVWTSAGGYCLGGITRGAVLEAARREGIPAFEKDFSLFDVYGADEAFTTGTFAGLVPVASVDGRTIGEPGAAADDRSGPLTRRLRAAVKALEAENGGGRGS</sequence>
<comment type="function">
    <text evidence="2">Acts on leucine, isoleucine and valine.</text>
</comment>
<comment type="catalytic activity">
    <reaction evidence="11">
        <text>L-valine + 2-oxoglutarate = 3-methyl-2-oxobutanoate + L-glutamate</text>
        <dbReference type="Rhea" id="RHEA:24813"/>
        <dbReference type="ChEBI" id="CHEBI:11851"/>
        <dbReference type="ChEBI" id="CHEBI:16810"/>
        <dbReference type="ChEBI" id="CHEBI:29985"/>
        <dbReference type="ChEBI" id="CHEBI:57762"/>
        <dbReference type="EC" id="2.6.1.42"/>
    </reaction>
</comment>
<dbReference type="Proteomes" id="UP000253529">
    <property type="component" value="Unassembled WGS sequence"/>
</dbReference>
<keyword evidence="9" id="KW-0663">Pyridoxal phosphate</keyword>
<comment type="pathway">
    <text evidence="3">Amino-acid biosynthesis; L-isoleucine biosynthesis; L-isoleucine from 2-oxobutanoate: step 4/4.</text>
</comment>
<dbReference type="InterPro" id="IPR043132">
    <property type="entry name" value="BCAT-like_C"/>
</dbReference>
<evidence type="ECO:0000313" key="15">
    <source>
        <dbReference type="EMBL" id="RBP09211.1"/>
    </source>
</evidence>
<evidence type="ECO:0000256" key="5">
    <source>
        <dbReference type="ARBA" id="ARBA00005072"/>
    </source>
</evidence>
<dbReference type="RefSeq" id="WP_113890827.1">
    <property type="nucleotide sequence ID" value="NZ_QNRK01000022.1"/>
</dbReference>
<dbReference type="InterPro" id="IPR001544">
    <property type="entry name" value="Aminotrans_IV"/>
</dbReference>
<keyword evidence="10" id="KW-0028">Amino-acid biosynthesis</keyword>
<keyword evidence="15" id="KW-0032">Aminotransferase</keyword>
<dbReference type="GO" id="GO:0004084">
    <property type="term" value="F:branched-chain-amino-acid transaminase activity"/>
    <property type="evidence" value="ECO:0007669"/>
    <property type="project" value="UniProtKB-EC"/>
</dbReference>
<comment type="pathway">
    <text evidence="5">Amino-acid biosynthesis; L-leucine biosynthesis; L-leucine from 3-methyl-2-oxobutanoate: step 4/4.</text>
</comment>
<dbReference type="InterPro" id="IPR036038">
    <property type="entry name" value="Aminotransferase-like"/>
</dbReference>
<gene>
    <name evidence="15" type="ORF">DFR50_12248</name>
</gene>
<keyword evidence="16" id="KW-1185">Reference proteome</keyword>
<feature type="region of interest" description="Disordered" evidence="14">
    <location>
        <begin position="1"/>
        <end position="22"/>
    </location>
</feature>
<comment type="pathway">
    <text evidence="4">Amino-acid biosynthesis; L-valine biosynthesis; L-valine from pyruvate: step 4/4.</text>
</comment>
<name>A0A366F3I3_9HYPH</name>
<dbReference type="Gene3D" id="3.30.470.10">
    <property type="match status" value="1"/>
</dbReference>
<feature type="compositionally biased region" description="Pro residues" evidence="14">
    <location>
        <begin position="1"/>
        <end position="11"/>
    </location>
</feature>
<evidence type="ECO:0000256" key="10">
    <source>
        <dbReference type="ARBA" id="ARBA00023304"/>
    </source>
</evidence>
<keyword evidence="10" id="KW-0100">Branched-chain amino acid biosynthesis</keyword>
<comment type="caution">
    <text evidence="15">The sequence shown here is derived from an EMBL/GenBank/DDBJ whole genome shotgun (WGS) entry which is preliminary data.</text>
</comment>
<evidence type="ECO:0000256" key="9">
    <source>
        <dbReference type="ARBA" id="ARBA00022898"/>
    </source>
</evidence>
<evidence type="ECO:0000256" key="1">
    <source>
        <dbReference type="ARBA" id="ARBA00001933"/>
    </source>
</evidence>
<dbReference type="GO" id="GO:0009082">
    <property type="term" value="P:branched-chain amino acid biosynthetic process"/>
    <property type="evidence" value="ECO:0007669"/>
    <property type="project" value="UniProtKB-KW"/>
</dbReference>
<evidence type="ECO:0000256" key="2">
    <source>
        <dbReference type="ARBA" id="ARBA00003109"/>
    </source>
</evidence>
<evidence type="ECO:0000256" key="3">
    <source>
        <dbReference type="ARBA" id="ARBA00004824"/>
    </source>
</evidence>
<comment type="cofactor">
    <cofactor evidence="1">
        <name>pyridoxal 5'-phosphate</name>
        <dbReference type="ChEBI" id="CHEBI:597326"/>
    </cofactor>
</comment>
<protein>
    <recommendedName>
        <fullName evidence="8">Probable branched-chain-amino-acid aminotransferase</fullName>
        <ecNumber evidence="7">2.6.1.42</ecNumber>
    </recommendedName>
</protein>
<comment type="catalytic activity">
    <reaction evidence="12">
        <text>L-isoleucine + 2-oxoglutarate = (S)-3-methyl-2-oxopentanoate + L-glutamate</text>
        <dbReference type="Rhea" id="RHEA:24801"/>
        <dbReference type="ChEBI" id="CHEBI:16810"/>
        <dbReference type="ChEBI" id="CHEBI:29985"/>
        <dbReference type="ChEBI" id="CHEBI:35146"/>
        <dbReference type="ChEBI" id="CHEBI:58045"/>
        <dbReference type="EC" id="2.6.1.42"/>
    </reaction>
</comment>
<reference evidence="15 16" key="1">
    <citation type="submission" date="2018-06" db="EMBL/GenBank/DDBJ databases">
        <title>Genomic Encyclopedia of Type Strains, Phase IV (KMG-IV): sequencing the most valuable type-strain genomes for metagenomic binning, comparative biology and taxonomic classification.</title>
        <authorList>
            <person name="Goeker M."/>
        </authorList>
    </citation>
    <scope>NUCLEOTIDE SEQUENCE [LARGE SCALE GENOMIC DNA]</scope>
    <source>
        <strain evidence="15 16">DSM 24875</strain>
    </source>
</reference>
<dbReference type="InterPro" id="IPR050571">
    <property type="entry name" value="Class-IV_PLP-Dep_Aminotrnsfr"/>
</dbReference>
<dbReference type="InterPro" id="IPR043131">
    <property type="entry name" value="BCAT-like_N"/>
</dbReference>
<dbReference type="SUPFAM" id="SSF56752">
    <property type="entry name" value="D-aminoacid aminotransferase-like PLP-dependent enzymes"/>
    <property type="match status" value="1"/>
</dbReference>
<keyword evidence="15" id="KW-0808">Transferase</keyword>
<evidence type="ECO:0000256" key="11">
    <source>
        <dbReference type="ARBA" id="ARBA00048212"/>
    </source>
</evidence>
<dbReference type="FunFam" id="3.20.10.10:FF:000002">
    <property type="entry name" value="D-alanine aminotransferase"/>
    <property type="match status" value="1"/>
</dbReference>